<sequence length="69" mass="7897">MTAPDSLDDQPFRRLTDQQAHWLLRKTELLDERDCYGPDAPGSAAREDEITDLTRRLVESGIPEEEQPT</sequence>
<gene>
    <name evidence="1" type="ORF">ACFPQ6_00165</name>
</gene>
<evidence type="ECO:0000313" key="2">
    <source>
        <dbReference type="Proteomes" id="UP001595979"/>
    </source>
</evidence>
<dbReference type="EMBL" id="JBHSOH010000001">
    <property type="protein sequence ID" value="MFC5846710.1"/>
    <property type="molecule type" value="Genomic_DNA"/>
</dbReference>
<accession>A0ABW1DDU8</accession>
<reference evidence="2" key="1">
    <citation type="journal article" date="2019" name="Int. J. Syst. Evol. Microbiol.">
        <title>The Global Catalogue of Microorganisms (GCM) 10K type strain sequencing project: providing services to taxonomists for standard genome sequencing and annotation.</title>
        <authorList>
            <consortium name="The Broad Institute Genomics Platform"/>
            <consortium name="The Broad Institute Genome Sequencing Center for Infectious Disease"/>
            <person name="Wu L."/>
            <person name="Ma J."/>
        </authorList>
    </citation>
    <scope>NUCLEOTIDE SEQUENCE [LARGE SCALE GENOMIC DNA]</scope>
    <source>
        <strain evidence="2">CGMCC 1.15053</strain>
    </source>
</reference>
<organism evidence="1 2">
    <name type="scientific">Deinococcus petrolearius</name>
    <dbReference type="NCBI Taxonomy" id="1751295"/>
    <lineage>
        <taxon>Bacteria</taxon>
        <taxon>Thermotogati</taxon>
        <taxon>Deinococcota</taxon>
        <taxon>Deinococci</taxon>
        <taxon>Deinococcales</taxon>
        <taxon>Deinococcaceae</taxon>
        <taxon>Deinococcus</taxon>
    </lineage>
</organism>
<dbReference type="Proteomes" id="UP001595979">
    <property type="component" value="Unassembled WGS sequence"/>
</dbReference>
<keyword evidence="2" id="KW-1185">Reference proteome</keyword>
<evidence type="ECO:0000313" key="1">
    <source>
        <dbReference type="EMBL" id="MFC5846710.1"/>
    </source>
</evidence>
<name>A0ABW1DDU8_9DEIO</name>
<dbReference type="RefSeq" id="WP_380044982.1">
    <property type="nucleotide sequence ID" value="NZ_JBHSOH010000001.1"/>
</dbReference>
<comment type="caution">
    <text evidence="1">The sequence shown here is derived from an EMBL/GenBank/DDBJ whole genome shotgun (WGS) entry which is preliminary data.</text>
</comment>
<protein>
    <submittedName>
        <fullName evidence="1">Uncharacterized protein</fullName>
    </submittedName>
</protein>
<proteinExistence type="predicted"/>